<dbReference type="PANTHER" id="PTHR10032">
    <property type="entry name" value="ZINC FINGER PROTEIN WITH KRAB AND SCAN DOMAINS"/>
    <property type="match status" value="1"/>
</dbReference>
<dbReference type="GO" id="GO:0000981">
    <property type="term" value="F:DNA-binding transcription factor activity, RNA polymerase II-specific"/>
    <property type="evidence" value="ECO:0007669"/>
    <property type="project" value="TreeGrafter"/>
</dbReference>
<dbReference type="PANTHER" id="PTHR10032:SF271">
    <property type="entry name" value="RH12261P-RELATED"/>
    <property type="match status" value="1"/>
</dbReference>
<dbReference type="GO" id="GO:0008270">
    <property type="term" value="F:zinc ion binding"/>
    <property type="evidence" value="ECO:0007669"/>
    <property type="project" value="UniProtKB-KW"/>
</dbReference>
<comment type="subcellular location">
    <subcellularLocation>
        <location evidence="1">Nucleus</location>
    </subcellularLocation>
</comment>
<evidence type="ECO:0000313" key="10">
    <source>
        <dbReference type="EMBL" id="KAI3532058.1"/>
    </source>
</evidence>
<dbReference type="SMART" id="SM00355">
    <property type="entry name" value="ZnF_C2H2"/>
    <property type="match status" value="2"/>
</dbReference>
<dbReference type="Proteomes" id="UP001056436">
    <property type="component" value="Unassembled WGS sequence"/>
</dbReference>
<protein>
    <submittedName>
        <fullName evidence="10">C2H2 transcription factor</fullName>
    </submittedName>
</protein>
<dbReference type="InterPro" id="IPR027756">
    <property type="entry name" value="Ovo-like"/>
</dbReference>
<evidence type="ECO:0000256" key="6">
    <source>
        <dbReference type="ARBA" id="ARBA00023242"/>
    </source>
</evidence>
<feature type="region of interest" description="Disordered" evidence="8">
    <location>
        <begin position="103"/>
        <end position="125"/>
    </location>
</feature>
<evidence type="ECO:0000259" key="9">
    <source>
        <dbReference type="PROSITE" id="PS50157"/>
    </source>
</evidence>
<keyword evidence="2" id="KW-0479">Metal-binding</keyword>
<keyword evidence="11" id="KW-1185">Reference proteome</keyword>
<accession>A0A9P9X1Y4</accession>
<keyword evidence="3" id="KW-0677">Repeat</keyword>
<evidence type="ECO:0000256" key="8">
    <source>
        <dbReference type="SAM" id="MobiDB-lite"/>
    </source>
</evidence>
<dbReference type="Pfam" id="PF00096">
    <property type="entry name" value="zf-C2H2"/>
    <property type="match status" value="1"/>
</dbReference>
<dbReference type="GO" id="GO:0000978">
    <property type="term" value="F:RNA polymerase II cis-regulatory region sequence-specific DNA binding"/>
    <property type="evidence" value="ECO:0007669"/>
    <property type="project" value="TreeGrafter"/>
</dbReference>
<evidence type="ECO:0000256" key="3">
    <source>
        <dbReference type="ARBA" id="ARBA00022737"/>
    </source>
</evidence>
<feature type="domain" description="C2H2-type" evidence="9">
    <location>
        <begin position="138"/>
        <end position="165"/>
    </location>
</feature>
<dbReference type="SUPFAM" id="SSF57667">
    <property type="entry name" value="beta-beta-alpha zinc fingers"/>
    <property type="match status" value="1"/>
</dbReference>
<dbReference type="GO" id="GO:0005634">
    <property type="term" value="C:nucleus"/>
    <property type="evidence" value="ECO:0007669"/>
    <property type="project" value="UniProtKB-SubCell"/>
</dbReference>
<evidence type="ECO:0000256" key="1">
    <source>
        <dbReference type="ARBA" id="ARBA00004123"/>
    </source>
</evidence>
<keyword evidence="6" id="KW-0539">Nucleus</keyword>
<keyword evidence="5" id="KW-0862">Zinc</keyword>
<dbReference type="PROSITE" id="PS00028">
    <property type="entry name" value="ZINC_FINGER_C2H2_1"/>
    <property type="match status" value="1"/>
</dbReference>
<gene>
    <name evidence="10" type="ORF">CABS02_13968</name>
</gene>
<evidence type="ECO:0000256" key="2">
    <source>
        <dbReference type="ARBA" id="ARBA00022723"/>
    </source>
</evidence>
<keyword evidence="4 7" id="KW-0863">Zinc-finger</keyword>
<dbReference type="OrthoDB" id="9439903at2759"/>
<dbReference type="InterPro" id="IPR036236">
    <property type="entry name" value="Znf_C2H2_sf"/>
</dbReference>
<dbReference type="EMBL" id="SDAQ01000175">
    <property type="protein sequence ID" value="KAI3532058.1"/>
    <property type="molecule type" value="Genomic_DNA"/>
</dbReference>
<dbReference type="PROSITE" id="PS50157">
    <property type="entry name" value="ZINC_FINGER_C2H2_2"/>
    <property type="match status" value="1"/>
</dbReference>
<comment type="caution">
    <text evidence="10">The sequence shown here is derived from an EMBL/GenBank/DDBJ whole genome shotgun (WGS) entry which is preliminary data.</text>
</comment>
<proteinExistence type="predicted"/>
<reference evidence="10" key="1">
    <citation type="submission" date="2019-01" db="EMBL/GenBank/DDBJ databases">
        <title>Colletotrichum abscissum LGMF1257.</title>
        <authorList>
            <person name="Baroncelli R."/>
        </authorList>
    </citation>
    <scope>NUCLEOTIDE SEQUENCE</scope>
    <source>
        <strain evidence="10">Ca142</strain>
    </source>
</reference>
<dbReference type="AlphaFoldDB" id="A0A9P9X1Y4"/>
<evidence type="ECO:0000313" key="11">
    <source>
        <dbReference type="Proteomes" id="UP001056436"/>
    </source>
</evidence>
<dbReference type="Gene3D" id="3.30.160.60">
    <property type="entry name" value="Classic Zinc Finger"/>
    <property type="match status" value="2"/>
</dbReference>
<evidence type="ECO:0000256" key="7">
    <source>
        <dbReference type="PROSITE-ProRule" id="PRU00042"/>
    </source>
</evidence>
<organism evidence="10 11">
    <name type="scientific">Colletotrichum abscissum</name>
    <dbReference type="NCBI Taxonomy" id="1671311"/>
    <lineage>
        <taxon>Eukaryota</taxon>
        <taxon>Fungi</taxon>
        <taxon>Dikarya</taxon>
        <taxon>Ascomycota</taxon>
        <taxon>Pezizomycotina</taxon>
        <taxon>Sordariomycetes</taxon>
        <taxon>Hypocreomycetidae</taxon>
        <taxon>Glomerellales</taxon>
        <taxon>Glomerellaceae</taxon>
        <taxon>Colletotrichum</taxon>
        <taxon>Colletotrichum acutatum species complex</taxon>
    </lineage>
</organism>
<name>A0A9P9X1Y4_9PEZI</name>
<dbReference type="InterPro" id="IPR013087">
    <property type="entry name" value="Znf_C2H2_type"/>
</dbReference>
<evidence type="ECO:0000256" key="4">
    <source>
        <dbReference type="ARBA" id="ARBA00022771"/>
    </source>
</evidence>
<evidence type="ECO:0000256" key="5">
    <source>
        <dbReference type="ARBA" id="ARBA00022833"/>
    </source>
</evidence>
<sequence length="331" mass="36202">MPHSQPREQQPRDFYQQMNLYTLPPPAYGTRSGLLQTTMASSHPQPIASAPASRRILSVLCPMPAGGIMPQLGMTSPSGHGSVMPSGVNEADQPRCDVGPQARRGILPSTPSRPAAIPTGTGNAESKVMPVQDADGKFPCPHCTKTFSQDKGRKRHLLRHTGTRPYRCSLCDKAFARSDIRNVHSQKCFLPLGNSTGASHLSYRKANHVKNPFENQAVAQEAATAWSGGLDHLNGLNNVPADTRAQPLDMMLVPHEMSSLASDQSQLSRACSLVKLDNDNPQYEWDMMGPVMNATDRGNNFEHARPDTISQPMSERTVLEWNVIFESPIES</sequence>